<dbReference type="RefSeq" id="WP_167667410.1">
    <property type="nucleotide sequence ID" value="NZ_JACCEV010000004.1"/>
</dbReference>
<dbReference type="InterPro" id="IPR019637">
    <property type="entry name" value="DUF2501"/>
</dbReference>
<evidence type="ECO:0000313" key="3">
    <source>
        <dbReference type="Proteomes" id="UP000554144"/>
    </source>
</evidence>
<dbReference type="EMBL" id="JACCEV010000004">
    <property type="protein sequence ID" value="NYT86839.1"/>
    <property type="molecule type" value="Genomic_DNA"/>
</dbReference>
<sequence>MSRSLRALLVGSAVCLAASTPASADLLGDLSSKASESLGGGSQGAATAGAGLGSMGNLGSSLGLPSLGGDMASNAAGVLQYCVKNKLVNAGSAENIKGQLMGKLGMEDSSAEQDSGYQQGLGGVLSGSDGSSLDLNKLKGDLKEKACDYVLDNASSLL</sequence>
<evidence type="ECO:0000256" key="1">
    <source>
        <dbReference type="SAM" id="SignalP"/>
    </source>
</evidence>
<comment type="caution">
    <text evidence="2">The sequence shown here is derived from an EMBL/GenBank/DDBJ whole genome shotgun (WGS) entry which is preliminary data.</text>
</comment>
<keyword evidence="1" id="KW-0732">Signal</keyword>
<feature type="chain" id="PRO_5032425793" evidence="1">
    <location>
        <begin position="25"/>
        <end position="158"/>
    </location>
</feature>
<accession>A0A853H4J9</accession>
<gene>
    <name evidence="2" type="ORF">H0A62_14635</name>
</gene>
<dbReference type="Proteomes" id="UP000554144">
    <property type="component" value="Unassembled WGS sequence"/>
</dbReference>
<name>A0A853H4J9_9BURK</name>
<feature type="signal peptide" evidence="1">
    <location>
        <begin position="1"/>
        <end position="24"/>
    </location>
</feature>
<protein>
    <submittedName>
        <fullName evidence="2">DUF2501 domain-containing protein</fullName>
    </submittedName>
</protein>
<dbReference type="AlphaFoldDB" id="A0A853H4J9"/>
<evidence type="ECO:0000313" key="2">
    <source>
        <dbReference type="EMBL" id="NYT86839.1"/>
    </source>
</evidence>
<proteinExistence type="predicted"/>
<dbReference type="Pfam" id="PF10696">
    <property type="entry name" value="DUF2501"/>
    <property type="match status" value="1"/>
</dbReference>
<keyword evidence="3" id="KW-1185">Reference proteome</keyword>
<organism evidence="2 3">
    <name type="scientific">Pollutimonas harenae</name>
    <dbReference type="NCBI Taxonomy" id="657015"/>
    <lineage>
        <taxon>Bacteria</taxon>
        <taxon>Pseudomonadati</taxon>
        <taxon>Pseudomonadota</taxon>
        <taxon>Betaproteobacteria</taxon>
        <taxon>Burkholderiales</taxon>
        <taxon>Alcaligenaceae</taxon>
        <taxon>Pollutimonas</taxon>
    </lineage>
</organism>
<reference evidence="2 3" key="1">
    <citation type="submission" date="2020-07" db="EMBL/GenBank/DDBJ databases">
        <title>Taxonomic revisions and descriptions of new bacterial species based on genomic comparisons in the high-G+C-content subgroup of the family Alcaligenaceae.</title>
        <authorList>
            <person name="Szabo A."/>
            <person name="Felfoldi T."/>
        </authorList>
    </citation>
    <scope>NUCLEOTIDE SEQUENCE [LARGE SCALE GENOMIC DNA]</scope>
    <source>
        <strain evidence="2 3">DSM 25667</strain>
    </source>
</reference>